<reference evidence="1 2" key="1">
    <citation type="journal article" date="2023" name="Arcadia Sci">
        <title>De novo assembly of a long-read Amblyomma americanum tick genome.</title>
        <authorList>
            <person name="Chou S."/>
            <person name="Poskanzer K.E."/>
            <person name="Rollins M."/>
            <person name="Thuy-Boun P.S."/>
        </authorList>
    </citation>
    <scope>NUCLEOTIDE SEQUENCE [LARGE SCALE GENOMIC DNA]</scope>
    <source>
        <strain evidence="1">F_SG_1</strain>
        <tissue evidence="1">Salivary glands</tissue>
    </source>
</reference>
<accession>A0AAQ4FPJ7</accession>
<dbReference type="Proteomes" id="UP001321473">
    <property type="component" value="Unassembled WGS sequence"/>
</dbReference>
<comment type="caution">
    <text evidence="1">The sequence shown here is derived from an EMBL/GenBank/DDBJ whole genome shotgun (WGS) entry which is preliminary data.</text>
</comment>
<dbReference type="AlphaFoldDB" id="A0AAQ4FPJ7"/>
<sequence length="81" mass="9265">MKATSMYLLSLPHVWLDVVRSEYLPEWFIMTSVLSLQAQRIVRSSCKCWTRNLSAVEDSFCKRSATITSDMTCQFNGGQLP</sequence>
<protein>
    <submittedName>
        <fullName evidence="1">Uncharacterized protein</fullName>
    </submittedName>
</protein>
<organism evidence="1 2">
    <name type="scientific">Amblyomma americanum</name>
    <name type="common">Lone star tick</name>
    <dbReference type="NCBI Taxonomy" id="6943"/>
    <lineage>
        <taxon>Eukaryota</taxon>
        <taxon>Metazoa</taxon>
        <taxon>Ecdysozoa</taxon>
        <taxon>Arthropoda</taxon>
        <taxon>Chelicerata</taxon>
        <taxon>Arachnida</taxon>
        <taxon>Acari</taxon>
        <taxon>Parasitiformes</taxon>
        <taxon>Ixodida</taxon>
        <taxon>Ixodoidea</taxon>
        <taxon>Ixodidae</taxon>
        <taxon>Amblyomminae</taxon>
        <taxon>Amblyomma</taxon>
    </lineage>
</organism>
<evidence type="ECO:0000313" key="2">
    <source>
        <dbReference type="Proteomes" id="UP001321473"/>
    </source>
</evidence>
<evidence type="ECO:0000313" key="1">
    <source>
        <dbReference type="EMBL" id="KAK8788655.1"/>
    </source>
</evidence>
<name>A0AAQ4FPJ7_AMBAM</name>
<gene>
    <name evidence="1" type="ORF">V5799_021568</name>
</gene>
<keyword evidence="2" id="KW-1185">Reference proteome</keyword>
<dbReference type="EMBL" id="JARKHS020000579">
    <property type="protein sequence ID" value="KAK8788655.1"/>
    <property type="molecule type" value="Genomic_DNA"/>
</dbReference>
<proteinExistence type="predicted"/>